<name>A0A3P7RID4_DIBLA</name>
<dbReference type="Proteomes" id="UP000281553">
    <property type="component" value="Unassembled WGS sequence"/>
</dbReference>
<proteinExistence type="predicted"/>
<gene>
    <name evidence="1" type="ORF">DILT_LOCUS18950</name>
</gene>
<sequence>MPDAEAAAAAIASQRRQGFRFKNGFLRRLFRMLTFSSSSTSSSYSYALTNELPPSSNVAAVSLFEAHNRETFIASSTPLRIRSLSSGAA</sequence>
<dbReference type="AlphaFoldDB" id="A0A3P7RID4"/>
<reference evidence="1 2" key="1">
    <citation type="submission" date="2018-11" db="EMBL/GenBank/DDBJ databases">
        <authorList>
            <consortium name="Pathogen Informatics"/>
        </authorList>
    </citation>
    <scope>NUCLEOTIDE SEQUENCE [LARGE SCALE GENOMIC DNA]</scope>
</reference>
<keyword evidence="2" id="KW-1185">Reference proteome</keyword>
<feature type="non-terminal residue" evidence="1">
    <location>
        <position position="89"/>
    </location>
</feature>
<dbReference type="EMBL" id="UYRU01106261">
    <property type="protein sequence ID" value="VDN42956.1"/>
    <property type="molecule type" value="Genomic_DNA"/>
</dbReference>
<evidence type="ECO:0000313" key="1">
    <source>
        <dbReference type="EMBL" id="VDN42956.1"/>
    </source>
</evidence>
<accession>A0A3P7RID4</accession>
<evidence type="ECO:0000313" key="2">
    <source>
        <dbReference type="Proteomes" id="UP000281553"/>
    </source>
</evidence>
<organism evidence="1 2">
    <name type="scientific">Dibothriocephalus latus</name>
    <name type="common">Fish tapeworm</name>
    <name type="synonym">Diphyllobothrium latum</name>
    <dbReference type="NCBI Taxonomy" id="60516"/>
    <lineage>
        <taxon>Eukaryota</taxon>
        <taxon>Metazoa</taxon>
        <taxon>Spiralia</taxon>
        <taxon>Lophotrochozoa</taxon>
        <taxon>Platyhelminthes</taxon>
        <taxon>Cestoda</taxon>
        <taxon>Eucestoda</taxon>
        <taxon>Diphyllobothriidea</taxon>
        <taxon>Diphyllobothriidae</taxon>
        <taxon>Dibothriocephalus</taxon>
    </lineage>
</organism>
<protein>
    <submittedName>
        <fullName evidence="1">Uncharacterized protein</fullName>
    </submittedName>
</protein>